<evidence type="ECO:0000256" key="5">
    <source>
        <dbReference type="PROSITE-ProRule" id="PRU00108"/>
    </source>
</evidence>
<dbReference type="GO" id="GO:0000978">
    <property type="term" value="F:RNA polymerase II cis-regulatory region sequence-specific DNA binding"/>
    <property type="evidence" value="ECO:0007669"/>
    <property type="project" value="TreeGrafter"/>
</dbReference>
<name>A0A8J2RG54_9CRUS</name>
<dbReference type="PROSITE" id="PS00027">
    <property type="entry name" value="HOMEOBOX_1"/>
    <property type="match status" value="1"/>
</dbReference>
<dbReference type="PRINTS" id="PR00028">
    <property type="entry name" value="POUDOMAIN"/>
</dbReference>
<dbReference type="GO" id="GO:0000981">
    <property type="term" value="F:DNA-binding transcription factor activity, RNA polymerase II-specific"/>
    <property type="evidence" value="ECO:0007669"/>
    <property type="project" value="InterPro"/>
</dbReference>
<dbReference type="PANTHER" id="PTHR11636:SF89">
    <property type="entry name" value="POU DOMAIN PROTEIN 2, ISOFORM B-RELATED"/>
    <property type="match status" value="1"/>
</dbReference>
<keyword evidence="2 5" id="KW-0238">DNA-binding</keyword>
<dbReference type="InterPro" id="IPR017970">
    <property type="entry name" value="Homeobox_CS"/>
</dbReference>
<keyword evidence="3 5" id="KW-0371">Homeobox</keyword>
<dbReference type="PANTHER" id="PTHR11636">
    <property type="entry name" value="POU DOMAIN"/>
    <property type="match status" value="1"/>
</dbReference>
<dbReference type="Pfam" id="PF00046">
    <property type="entry name" value="Homeodomain"/>
    <property type="match status" value="1"/>
</dbReference>
<evidence type="ECO:0000256" key="6">
    <source>
        <dbReference type="RuleBase" id="RU000682"/>
    </source>
</evidence>
<dbReference type="SUPFAM" id="SSF46689">
    <property type="entry name" value="Homeodomain-like"/>
    <property type="match status" value="1"/>
</dbReference>
<evidence type="ECO:0000256" key="4">
    <source>
        <dbReference type="ARBA" id="ARBA00023242"/>
    </source>
</evidence>
<reference evidence="8" key="1">
    <citation type="submission" date="2021-11" db="EMBL/GenBank/DDBJ databases">
        <authorList>
            <person name="Schell T."/>
        </authorList>
    </citation>
    <scope>NUCLEOTIDE SEQUENCE</scope>
    <source>
        <strain evidence="8">M5</strain>
    </source>
</reference>
<proteinExistence type="predicted"/>
<dbReference type="OrthoDB" id="6346949at2759"/>
<feature type="domain" description="Homeobox" evidence="7">
    <location>
        <begin position="10"/>
        <end position="70"/>
    </location>
</feature>
<sequence length="668" mass="77093">METRLARKEGRKRRKRTSIEGSVKDTLENYFQNESKPNLEAITSLAKSLQMEKEVVRIWFCNRRQKEKGKKLTTNKIPELRKTRSTCSRVVNDEIFDESIEQIKDLASDATKNNPPSVHSNAESSGISLESPLLLTMEDSEVSSSTNGLEIRKPQMLSNYLTNSVVQSDNNLITLIDHRNRSSENIDRNSRLWSLLSRHPQTSEGISDELGTKIRFAERLVKRSKHIGNQNRMDVYAVPLIKSNRTTPITFEQFCFGNPDEEADHRTILVLGANNSSSQAKFINGIINFIFNIEQEDTFRFQVMEETVRNKNCVSVYDIHHAKGFRIPYSLTIAVIPYFVNSEDSTGQLFKDQKVAEIFQEFLEDIDGIKEQDMICNVMTDTNQSFLPLLGKDTAESINYLQPFNYLEGDTSWKELNQGFFDMLTKKTTKSMLLTKQVLKERKKIEDAVIELESLIKIGHEKTEAIEKAKQTVVFCETQFNDEALDNFVVELTQKLELPSGQYVTNCNHCYATCYSSSPFVFMEENEELNCCFNLSDHYRATIHGFCSVCPEKCSMSVHSNQPYRWVSVKKETMILPDRTTQRNRADMKWRDIKSKGQDTINSLQKDLMENGTVMLEQFKRTWLCIQRLNEMALNGNSFLTQRVFDFLFDAEQQLKQLGFELQYKFAT</sequence>
<dbReference type="Proteomes" id="UP000789390">
    <property type="component" value="Unassembled WGS sequence"/>
</dbReference>
<gene>
    <name evidence="8" type="ORF">DGAL_LOCUS3924</name>
</gene>
<protein>
    <recommendedName>
        <fullName evidence="7">Homeobox domain-containing protein</fullName>
    </recommendedName>
</protein>
<dbReference type="InterPro" id="IPR050255">
    <property type="entry name" value="POU_domain_TF"/>
</dbReference>
<evidence type="ECO:0000256" key="1">
    <source>
        <dbReference type="ARBA" id="ARBA00004123"/>
    </source>
</evidence>
<keyword evidence="9" id="KW-1185">Reference proteome</keyword>
<evidence type="ECO:0000259" key="7">
    <source>
        <dbReference type="PROSITE" id="PS50071"/>
    </source>
</evidence>
<comment type="subcellular location">
    <subcellularLocation>
        <location evidence="1 5 6">Nucleus</location>
    </subcellularLocation>
</comment>
<dbReference type="CDD" id="cd00086">
    <property type="entry name" value="homeodomain"/>
    <property type="match status" value="1"/>
</dbReference>
<keyword evidence="4 5" id="KW-0539">Nucleus</keyword>
<feature type="DNA-binding region" description="Homeobox" evidence="5">
    <location>
        <begin position="12"/>
        <end position="71"/>
    </location>
</feature>
<evidence type="ECO:0000313" key="9">
    <source>
        <dbReference type="Proteomes" id="UP000789390"/>
    </source>
</evidence>
<evidence type="ECO:0000313" key="8">
    <source>
        <dbReference type="EMBL" id="CAH0101588.1"/>
    </source>
</evidence>
<comment type="caution">
    <text evidence="8">The sequence shown here is derived from an EMBL/GenBank/DDBJ whole genome shotgun (WGS) entry which is preliminary data.</text>
</comment>
<dbReference type="PROSITE" id="PS50071">
    <property type="entry name" value="HOMEOBOX_2"/>
    <property type="match status" value="1"/>
</dbReference>
<accession>A0A8J2RG54</accession>
<evidence type="ECO:0000256" key="3">
    <source>
        <dbReference type="ARBA" id="ARBA00023155"/>
    </source>
</evidence>
<dbReference type="GO" id="GO:0005634">
    <property type="term" value="C:nucleus"/>
    <property type="evidence" value="ECO:0007669"/>
    <property type="project" value="UniProtKB-SubCell"/>
</dbReference>
<evidence type="ECO:0000256" key="2">
    <source>
        <dbReference type="ARBA" id="ARBA00023125"/>
    </source>
</evidence>
<dbReference type="AlphaFoldDB" id="A0A8J2RG54"/>
<dbReference type="InterPro" id="IPR013847">
    <property type="entry name" value="POU"/>
</dbReference>
<organism evidence="8 9">
    <name type="scientific">Daphnia galeata</name>
    <dbReference type="NCBI Taxonomy" id="27404"/>
    <lineage>
        <taxon>Eukaryota</taxon>
        <taxon>Metazoa</taxon>
        <taxon>Ecdysozoa</taxon>
        <taxon>Arthropoda</taxon>
        <taxon>Crustacea</taxon>
        <taxon>Branchiopoda</taxon>
        <taxon>Diplostraca</taxon>
        <taxon>Cladocera</taxon>
        <taxon>Anomopoda</taxon>
        <taxon>Daphniidae</taxon>
        <taxon>Daphnia</taxon>
    </lineage>
</organism>
<dbReference type="SMART" id="SM00389">
    <property type="entry name" value="HOX"/>
    <property type="match status" value="1"/>
</dbReference>
<dbReference type="InterPro" id="IPR009057">
    <property type="entry name" value="Homeodomain-like_sf"/>
</dbReference>
<dbReference type="EMBL" id="CAKKLH010000061">
    <property type="protein sequence ID" value="CAH0101588.1"/>
    <property type="molecule type" value="Genomic_DNA"/>
</dbReference>
<dbReference type="Gene3D" id="1.10.10.60">
    <property type="entry name" value="Homeodomain-like"/>
    <property type="match status" value="1"/>
</dbReference>
<dbReference type="InterPro" id="IPR001356">
    <property type="entry name" value="HD"/>
</dbReference>